<keyword evidence="7" id="KW-1185">Reference proteome</keyword>
<dbReference type="RefSeq" id="WP_106765289.1">
    <property type="nucleotide sequence ID" value="NZ_PXNP01000109.1"/>
</dbReference>
<evidence type="ECO:0000256" key="2">
    <source>
        <dbReference type="ARBA" id="ARBA00023015"/>
    </source>
</evidence>
<evidence type="ECO:0000259" key="5">
    <source>
        <dbReference type="PROSITE" id="PS50931"/>
    </source>
</evidence>
<dbReference type="GO" id="GO:0006351">
    <property type="term" value="P:DNA-templated transcription"/>
    <property type="evidence" value="ECO:0007669"/>
    <property type="project" value="TreeGrafter"/>
</dbReference>
<name>A0A2T1K3Z8_9GAMM</name>
<dbReference type="InterPro" id="IPR058163">
    <property type="entry name" value="LysR-type_TF_proteobact-type"/>
</dbReference>
<dbReference type="Proteomes" id="UP000239866">
    <property type="component" value="Unassembled WGS sequence"/>
</dbReference>
<dbReference type="SUPFAM" id="SSF46785">
    <property type="entry name" value="Winged helix' DNA-binding domain"/>
    <property type="match status" value="1"/>
</dbReference>
<comment type="caution">
    <text evidence="6">The sequence shown here is derived from an EMBL/GenBank/DDBJ whole genome shotgun (WGS) entry which is preliminary data.</text>
</comment>
<dbReference type="EMBL" id="PXNP01000109">
    <property type="protein sequence ID" value="PSF04894.1"/>
    <property type="molecule type" value="Genomic_DNA"/>
</dbReference>
<evidence type="ECO:0000256" key="3">
    <source>
        <dbReference type="ARBA" id="ARBA00023125"/>
    </source>
</evidence>
<dbReference type="PANTHER" id="PTHR30537:SF74">
    <property type="entry name" value="HTH-TYPE TRANSCRIPTIONAL REGULATOR TRPI"/>
    <property type="match status" value="1"/>
</dbReference>
<dbReference type="Pfam" id="PF00126">
    <property type="entry name" value="HTH_1"/>
    <property type="match status" value="1"/>
</dbReference>
<dbReference type="AlphaFoldDB" id="A0A2T1K3Z8"/>
<dbReference type="Pfam" id="PF03466">
    <property type="entry name" value="LysR_substrate"/>
    <property type="match status" value="1"/>
</dbReference>
<keyword evidence="2" id="KW-0805">Transcription regulation</keyword>
<dbReference type="GO" id="GO:0003700">
    <property type="term" value="F:DNA-binding transcription factor activity"/>
    <property type="evidence" value="ECO:0007669"/>
    <property type="project" value="InterPro"/>
</dbReference>
<evidence type="ECO:0000256" key="4">
    <source>
        <dbReference type="ARBA" id="ARBA00023163"/>
    </source>
</evidence>
<dbReference type="InterPro" id="IPR036388">
    <property type="entry name" value="WH-like_DNA-bd_sf"/>
</dbReference>
<dbReference type="FunFam" id="1.10.10.10:FF:000001">
    <property type="entry name" value="LysR family transcriptional regulator"/>
    <property type="match status" value="1"/>
</dbReference>
<comment type="similarity">
    <text evidence="1">Belongs to the LysR transcriptional regulatory family.</text>
</comment>
<evidence type="ECO:0000313" key="7">
    <source>
        <dbReference type="Proteomes" id="UP000239866"/>
    </source>
</evidence>
<gene>
    <name evidence="6" type="ORF">C7H09_17895</name>
</gene>
<dbReference type="Gene3D" id="1.10.10.10">
    <property type="entry name" value="Winged helix-like DNA-binding domain superfamily/Winged helix DNA-binding domain"/>
    <property type="match status" value="1"/>
</dbReference>
<dbReference type="Gene3D" id="3.40.190.10">
    <property type="entry name" value="Periplasmic binding protein-like II"/>
    <property type="match status" value="2"/>
</dbReference>
<accession>A0A2T1K3Z8</accession>
<protein>
    <recommendedName>
        <fullName evidence="5">HTH lysR-type domain-containing protein</fullName>
    </recommendedName>
</protein>
<keyword evidence="4" id="KW-0804">Transcription</keyword>
<dbReference type="InterPro" id="IPR000847">
    <property type="entry name" value="LysR_HTH_N"/>
</dbReference>
<dbReference type="InterPro" id="IPR005119">
    <property type="entry name" value="LysR_subst-bd"/>
</dbReference>
<dbReference type="PANTHER" id="PTHR30537">
    <property type="entry name" value="HTH-TYPE TRANSCRIPTIONAL REGULATOR"/>
    <property type="match status" value="1"/>
</dbReference>
<evidence type="ECO:0000313" key="6">
    <source>
        <dbReference type="EMBL" id="PSF04894.1"/>
    </source>
</evidence>
<keyword evidence="3" id="KW-0238">DNA-binding</keyword>
<dbReference type="PROSITE" id="PS50931">
    <property type="entry name" value="HTH_LYSR"/>
    <property type="match status" value="1"/>
</dbReference>
<proteinExistence type="inferred from homology"/>
<dbReference type="PRINTS" id="PR00039">
    <property type="entry name" value="HTHLYSR"/>
</dbReference>
<dbReference type="SUPFAM" id="SSF53850">
    <property type="entry name" value="Periplasmic binding protein-like II"/>
    <property type="match status" value="1"/>
</dbReference>
<reference evidence="6 7" key="1">
    <citation type="submission" date="2018-03" db="EMBL/GenBank/DDBJ databases">
        <title>Marinobacter brunus sp. nov., a marine bacterium of Gamma-proteobacteria isolated from the surface seawater of the South China Sea.</title>
        <authorList>
            <person name="Cheng H."/>
            <person name="Wu Y.-H."/>
            <person name="Xamxidin M."/>
            <person name="Xu X.-W."/>
        </authorList>
    </citation>
    <scope>NUCLEOTIDE SEQUENCE [LARGE SCALE GENOMIC DNA]</scope>
    <source>
        <strain evidence="6 7">NH169-3</strain>
    </source>
</reference>
<dbReference type="GO" id="GO:0043565">
    <property type="term" value="F:sequence-specific DNA binding"/>
    <property type="evidence" value="ECO:0007669"/>
    <property type="project" value="TreeGrafter"/>
</dbReference>
<evidence type="ECO:0000256" key="1">
    <source>
        <dbReference type="ARBA" id="ARBA00009437"/>
    </source>
</evidence>
<sequence length="299" mass="33723">MSRPSLSSLKTFEVVARLGSLRAAGEVLHITQSAVSHQLRRLEDNLQVQLLEKKGRGIRLTPKGEQLALRLREGFQRIDDALDSITSSTAVEQIRIMCLPSIAVRWLIPRLNRFRNLHPDYAISFQYIDTSSTDVAPDIDIQITWFDGKPPGNFHKTMLFKGDTVPVASPLYLQTIAPIKYPRDLLRLDLLHDATADPWRYWFQGQGLNPSHLDRGMFYQDFNLLSSAAIAGQGVALCPPRLIEQELANGTLEVLFTDRANSSRAYWLFSHSDPRPAVREFMAWLQQEAGEPEVGLSAD</sequence>
<feature type="domain" description="HTH lysR-type" evidence="5">
    <location>
        <begin position="4"/>
        <end position="61"/>
    </location>
</feature>
<dbReference type="OrthoDB" id="6787458at2"/>
<dbReference type="InterPro" id="IPR036390">
    <property type="entry name" value="WH_DNA-bd_sf"/>
</dbReference>
<organism evidence="6 7">
    <name type="scientific">Marinobacter fuscus</name>
    <dbReference type="NCBI Taxonomy" id="2109942"/>
    <lineage>
        <taxon>Bacteria</taxon>
        <taxon>Pseudomonadati</taxon>
        <taxon>Pseudomonadota</taxon>
        <taxon>Gammaproteobacteria</taxon>
        <taxon>Pseudomonadales</taxon>
        <taxon>Marinobacteraceae</taxon>
        <taxon>Marinobacter</taxon>
    </lineage>
</organism>